<dbReference type="InterPro" id="IPR043519">
    <property type="entry name" value="NT_sf"/>
</dbReference>
<organism evidence="1 2">
    <name type="scientific">Pectobacterium phage PP47</name>
    <dbReference type="NCBI Taxonomy" id="1932882"/>
    <lineage>
        <taxon>Viruses</taxon>
        <taxon>Duplodnaviria</taxon>
        <taxon>Heunggongvirae</taxon>
        <taxon>Uroviricota</taxon>
        <taxon>Caudoviricetes</taxon>
        <taxon>Autographivirales</taxon>
        <taxon>Autotranscriptaviridae</taxon>
        <taxon>Studiervirinae</taxon>
        <taxon>Pektosvirus</taxon>
        <taxon>Pektosvirus PP47</taxon>
    </lineage>
</organism>
<name>A0A1P8L685_9CAUD</name>
<proteinExistence type="predicted"/>
<protein>
    <submittedName>
        <fullName evidence="1">Nucleotidyl transferase</fullName>
    </submittedName>
</protein>
<keyword evidence="1" id="KW-0808">Transferase</keyword>
<sequence>MQKQHNFIESLRSVVSVGFDFALAGGCCRNTVFGLTPKDYDVVIILNDPECRTYKGAFALIKELSAAISIMGGSSRSICAYGAGEFGERHLALLKVSYGGDEYDLLIEPVANVKEAVDAFDCNINQLIFVNGLGIIPLYPNLDIHNAPLVWLKEVSEKRRLRMEAWHSMYVQGNAL</sequence>
<keyword evidence="2" id="KW-1185">Reference proteome</keyword>
<evidence type="ECO:0000313" key="2">
    <source>
        <dbReference type="Proteomes" id="UP000225816"/>
    </source>
</evidence>
<dbReference type="GO" id="GO:0016740">
    <property type="term" value="F:transferase activity"/>
    <property type="evidence" value="ECO:0007669"/>
    <property type="project" value="UniProtKB-KW"/>
</dbReference>
<dbReference type="SUPFAM" id="SSF81301">
    <property type="entry name" value="Nucleotidyltransferase"/>
    <property type="match status" value="1"/>
</dbReference>
<dbReference type="Proteomes" id="UP000225816">
    <property type="component" value="Segment"/>
</dbReference>
<dbReference type="EMBL" id="KY250035">
    <property type="protein sequence ID" value="APW79765.1"/>
    <property type="molecule type" value="Genomic_DNA"/>
</dbReference>
<reference evidence="1" key="1">
    <citation type="submission" date="2016-11" db="EMBL/GenBank/DDBJ databases">
        <authorList>
            <person name="Shneider M.M."/>
            <person name="Kabanova A.P."/>
            <person name="Vo T."/>
            <person name="Samarov N.I."/>
            <person name="Korzhenkov A.A."/>
            <person name="Toschakov S.V."/>
            <person name="Miroshnikov K.K."/>
            <person name="Ignatov A.N."/>
            <person name="Kulikov E.E."/>
            <person name="Miroshnikov K.A."/>
        </authorList>
    </citation>
    <scope>NUCLEOTIDE SEQUENCE [LARGE SCALE GENOMIC DNA]</scope>
</reference>
<gene>
    <name evidence="1" type="ORF">PP47_gp29</name>
</gene>
<evidence type="ECO:0000313" key="1">
    <source>
        <dbReference type="EMBL" id="APW79765.1"/>
    </source>
</evidence>
<accession>A0A1P8L685</accession>